<comment type="caution">
    <text evidence="1">The sequence shown here is derived from an EMBL/GenBank/DDBJ whole genome shotgun (WGS) entry which is preliminary data.</text>
</comment>
<proteinExistence type="predicted"/>
<gene>
    <name evidence="1" type="ORF">DEU51_102414</name>
</gene>
<dbReference type="AlphaFoldDB" id="A0A370SWN3"/>
<accession>A0A370SWN3</accession>
<name>A0A370SWN3_PSEJE</name>
<evidence type="ECO:0000313" key="1">
    <source>
        <dbReference type="EMBL" id="RDL24156.1"/>
    </source>
</evidence>
<dbReference type="Proteomes" id="UP000255365">
    <property type="component" value="Unassembled WGS sequence"/>
</dbReference>
<dbReference type="EMBL" id="QRAV01000002">
    <property type="protein sequence ID" value="RDL24156.1"/>
    <property type="molecule type" value="Genomic_DNA"/>
</dbReference>
<reference evidence="1 2" key="1">
    <citation type="submission" date="2018-07" db="EMBL/GenBank/DDBJ databases">
        <title>Genome sequencing of rice bacterial endophytes.</title>
        <authorList>
            <person name="Venturi V."/>
        </authorList>
    </citation>
    <scope>NUCLEOTIDE SEQUENCE [LARGE SCALE GENOMIC DNA]</scope>
    <source>
        <strain evidence="1 2">E2333</strain>
    </source>
</reference>
<evidence type="ECO:0000313" key="2">
    <source>
        <dbReference type="Proteomes" id="UP000255365"/>
    </source>
</evidence>
<dbReference type="RefSeq" id="WP_115146268.1">
    <property type="nucleotide sequence ID" value="NZ_QRAV01000002.1"/>
</dbReference>
<protein>
    <submittedName>
        <fullName evidence="1">Uncharacterized protein</fullName>
    </submittedName>
</protein>
<sequence>MSVYRSAEHGVMRAMNVDSISLHKGAGWQNKYQSEGWEAERADNPCPMDRFDQLTQDSMTRSLLRRVLVPHHWQLLVAHFMVDLDGSTQQQRVAAIAHLARSAPGKAHHLFKTKCVTAWATPRLPESFMVLHTWDNADTPTPEKTLYRWRSDIRKWLEAERDTAISSAWVILNEANLIAESA</sequence>
<organism evidence="1 2">
    <name type="scientific">Pseudomonas jessenii</name>
    <dbReference type="NCBI Taxonomy" id="77298"/>
    <lineage>
        <taxon>Bacteria</taxon>
        <taxon>Pseudomonadati</taxon>
        <taxon>Pseudomonadota</taxon>
        <taxon>Gammaproteobacteria</taxon>
        <taxon>Pseudomonadales</taxon>
        <taxon>Pseudomonadaceae</taxon>
        <taxon>Pseudomonas</taxon>
    </lineage>
</organism>